<dbReference type="HAMAP" id="MF_00278">
    <property type="entry name" value="HisH"/>
    <property type="match status" value="1"/>
</dbReference>
<evidence type="ECO:0000256" key="2">
    <source>
        <dbReference type="ARBA" id="ARBA00011152"/>
    </source>
</evidence>
<evidence type="ECO:0000256" key="10">
    <source>
        <dbReference type="HAMAP-Rule" id="MF_00278"/>
    </source>
</evidence>
<evidence type="ECO:0000256" key="5">
    <source>
        <dbReference type="ARBA" id="ARBA00022962"/>
    </source>
</evidence>
<feature type="active site" description="Nucleophile" evidence="10 11">
    <location>
        <position position="90"/>
    </location>
</feature>
<comment type="function">
    <text evidence="10">IGPS catalyzes the conversion of PRFAR and glutamine to IGP, AICAR and glutamate. The HisH subunit catalyzes the hydrolysis of glutamine to glutamate and ammonia as part of the synthesis of IGP and AICAR. The resulting ammonia molecule is channeled to the active site of HisF.</text>
</comment>
<keyword evidence="5 10" id="KW-0315">Glutamine amidotransferase</keyword>
<proteinExistence type="inferred from homology"/>
<evidence type="ECO:0000256" key="1">
    <source>
        <dbReference type="ARBA" id="ARBA00005091"/>
    </source>
</evidence>
<dbReference type="PANTHER" id="PTHR42701">
    <property type="entry name" value="IMIDAZOLE GLYCEROL PHOSPHATE SYNTHASE SUBUNIT HISH"/>
    <property type="match status" value="1"/>
</dbReference>
<evidence type="ECO:0000256" key="3">
    <source>
        <dbReference type="ARBA" id="ARBA00022605"/>
    </source>
</evidence>
<sequence>MAETIAIVDYGSGNLRSAEKALARAAADSGLTVRITVTGDADTVARADRIVLPGVGAFGDCRRGLDAVPGMVDAIEDTAHRKGRPFLGICVGMQLMAREGREHGTHPGFGWLAGHVDAIDPASADGQPPLKVPHMGWNALTLTDTGRAHPVAGVLDHGDHVYFVHSYHMVTEEDGALLATTDYGGPVTALVGRDTFIGTQFHPEKSQKAGQALLAAFLKWRP</sequence>
<dbReference type="AlphaFoldDB" id="A0A3M0C3W2"/>
<dbReference type="InterPro" id="IPR017926">
    <property type="entry name" value="GATASE"/>
</dbReference>
<accession>A0A3M0C3W2</accession>
<feature type="active site" evidence="10 11">
    <location>
        <position position="202"/>
    </location>
</feature>
<evidence type="ECO:0000313" key="14">
    <source>
        <dbReference type="Proteomes" id="UP000271227"/>
    </source>
</evidence>
<dbReference type="EC" id="4.3.2.10" evidence="10"/>
<evidence type="ECO:0000256" key="6">
    <source>
        <dbReference type="ARBA" id="ARBA00023102"/>
    </source>
</evidence>
<dbReference type="UniPathway" id="UPA00031">
    <property type="reaction ID" value="UER00010"/>
</dbReference>
<comment type="catalytic activity">
    <reaction evidence="9 10">
        <text>L-glutamine + H2O = L-glutamate + NH4(+)</text>
        <dbReference type="Rhea" id="RHEA:15889"/>
        <dbReference type="ChEBI" id="CHEBI:15377"/>
        <dbReference type="ChEBI" id="CHEBI:28938"/>
        <dbReference type="ChEBI" id="CHEBI:29985"/>
        <dbReference type="ChEBI" id="CHEBI:58359"/>
        <dbReference type="EC" id="3.5.1.2"/>
    </reaction>
</comment>
<dbReference type="GO" id="GO:0016829">
    <property type="term" value="F:lyase activity"/>
    <property type="evidence" value="ECO:0007669"/>
    <property type="project" value="UniProtKB-KW"/>
</dbReference>
<comment type="catalytic activity">
    <reaction evidence="8 10">
        <text>5-[(5-phospho-1-deoxy-D-ribulos-1-ylimino)methylamino]-1-(5-phospho-beta-D-ribosyl)imidazole-4-carboxamide + L-glutamine = D-erythro-1-(imidazol-4-yl)glycerol 3-phosphate + 5-amino-1-(5-phospho-beta-D-ribosyl)imidazole-4-carboxamide + L-glutamate + H(+)</text>
        <dbReference type="Rhea" id="RHEA:24793"/>
        <dbReference type="ChEBI" id="CHEBI:15378"/>
        <dbReference type="ChEBI" id="CHEBI:29985"/>
        <dbReference type="ChEBI" id="CHEBI:58278"/>
        <dbReference type="ChEBI" id="CHEBI:58359"/>
        <dbReference type="ChEBI" id="CHEBI:58475"/>
        <dbReference type="ChEBI" id="CHEBI:58525"/>
        <dbReference type="EC" id="4.3.2.10"/>
    </reaction>
</comment>
<comment type="pathway">
    <text evidence="1 10">Amino-acid biosynthesis; L-histidine biosynthesis; L-histidine from 5-phospho-alpha-D-ribose 1-diphosphate: step 5/9.</text>
</comment>
<keyword evidence="3 10" id="KW-0028">Amino-acid biosynthesis</keyword>
<dbReference type="GO" id="GO:0000107">
    <property type="term" value="F:imidazoleglycerol-phosphate synthase activity"/>
    <property type="evidence" value="ECO:0007669"/>
    <property type="project" value="UniProtKB-UniRule"/>
</dbReference>
<protein>
    <recommendedName>
        <fullName evidence="10">Imidazole glycerol phosphate synthase subunit HisH</fullName>
        <ecNumber evidence="10">4.3.2.10</ecNumber>
    </recommendedName>
    <alternativeName>
        <fullName evidence="10">IGP synthase glutaminase subunit</fullName>
        <ecNumber evidence="10">3.5.1.2</ecNumber>
    </alternativeName>
    <alternativeName>
        <fullName evidence="10">IGP synthase subunit HisH</fullName>
    </alternativeName>
    <alternativeName>
        <fullName evidence="10">ImGP synthase subunit HisH</fullName>
        <shortName evidence="10">IGPS subunit HisH</shortName>
    </alternativeName>
</protein>
<dbReference type="EC" id="3.5.1.2" evidence="10"/>
<evidence type="ECO:0000313" key="13">
    <source>
        <dbReference type="EMBL" id="RMB01789.1"/>
    </source>
</evidence>
<feature type="domain" description="Glutamine amidotransferase" evidence="12">
    <location>
        <begin position="16"/>
        <end position="217"/>
    </location>
</feature>
<evidence type="ECO:0000256" key="8">
    <source>
        <dbReference type="ARBA" id="ARBA00047838"/>
    </source>
</evidence>
<comment type="subcellular location">
    <subcellularLocation>
        <location evidence="10">Cytoplasm</location>
    </subcellularLocation>
</comment>
<dbReference type="InterPro" id="IPR029062">
    <property type="entry name" value="Class_I_gatase-like"/>
</dbReference>
<name>A0A3M0C3W2_9PROT</name>
<evidence type="ECO:0000256" key="11">
    <source>
        <dbReference type="PIRSR" id="PIRSR000495-1"/>
    </source>
</evidence>
<evidence type="ECO:0000256" key="4">
    <source>
        <dbReference type="ARBA" id="ARBA00022801"/>
    </source>
</evidence>
<dbReference type="PROSITE" id="PS51273">
    <property type="entry name" value="GATASE_TYPE_1"/>
    <property type="match status" value="1"/>
</dbReference>
<dbReference type="InterPro" id="IPR010139">
    <property type="entry name" value="Imidazole-glycPsynth_HisH"/>
</dbReference>
<dbReference type="RefSeq" id="WP_121939955.1">
    <property type="nucleotide sequence ID" value="NZ_REFR01000015.1"/>
</dbReference>
<dbReference type="GO" id="GO:0000105">
    <property type="term" value="P:L-histidine biosynthetic process"/>
    <property type="evidence" value="ECO:0007669"/>
    <property type="project" value="UniProtKB-UniRule"/>
</dbReference>
<dbReference type="EMBL" id="REFR01000015">
    <property type="protein sequence ID" value="RMB01789.1"/>
    <property type="molecule type" value="Genomic_DNA"/>
</dbReference>
<dbReference type="GO" id="GO:0005737">
    <property type="term" value="C:cytoplasm"/>
    <property type="evidence" value="ECO:0007669"/>
    <property type="project" value="UniProtKB-SubCell"/>
</dbReference>
<keyword evidence="6 10" id="KW-0368">Histidine biosynthesis</keyword>
<dbReference type="Pfam" id="PF00117">
    <property type="entry name" value="GATase"/>
    <property type="match status" value="1"/>
</dbReference>
<dbReference type="FunCoup" id="A0A3M0C3W2">
    <property type="interactions" value="302"/>
</dbReference>
<dbReference type="PIRSF" id="PIRSF000495">
    <property type="entry name" value="Amidotransf_hisH"/>
    <property type="match status" value="1"/>
</dbReference>
<comment type="subunit">
    <text evidence="2 10">Heterodimer of HisH and HisF.</text>
</comment>
<evidence type="ECO:0000259" key="12">
    <source>
        <dbReference type="Pfam" id="PF00117"/>
    </source>
</evidence>
<dbReference type="NCBIfam" id="TIGR01855">
    <property type="entry name" value="IMP_synth_hisH"/>
    <property type="match status" value="1"/>
</dbReference>
<dbReference type="CDD" id="cd01748">
    <property type="entry name" value="GATase1_IGP_Synthase"/>
    <property type="match status" value="1"/>
</dbReference>
<dbReference type="InParanoid" id="A0A3M0C3W2"/>
<feature type="active site" evidence="10 11">
    <location>
        <position position="204"/>
    </location>
</feature>
<evidence type="ECO:0000256" key="9">
    <source>
        <dbReference type="ARBA" id="ARBA00049534"/>
    </source>
</evidence>
<gene>
    <name evidence="10" type="primary">hisH</name>
    <name evidence="13" type="ORF">BXY39_3293</name>
</gene>
<organism evidence="13 14">
    <name type="scientific">Eilatimonas milleporae</name>
    <dbReference type="NCBI Taxonomy" id="911205"/>
    <lineage>
        <taxon>Bacteria</taxon>
        <taxon>Pseudomonadati</taxon>
        <taxon>Pseudomonadota</taxon>
        <taxon>Alphaproteobacteria</taxon>
        <taxon>Kordiimonadales</taxon>
        <taxon>Kordiimonadaceae</taxon>
        <taxon>Eilatimonas</taxon>
    </lineage>
</organism>
<dbReference type="PANTHER" id="PTHR42701:SF1">
    <property type="entry name" value="IMIDAZOLE GLYCEROL PHOSPHATE SYNTHASE SUBUNIT HISH"/>
    <property type="match status" value="1"/>
</dbReference>
<keyword evidence="7 10" id="KW-0456">Lyase</keyword>
<dbReference type="GO" id="GO:0004359">
    <property type="term" value="F:glutaminase activity"/>
    <property type="evidence" value="ECO:0007669"/>
    <property type="project" value="UniProtKB-EC"/>
</dbReference>
<dbReference type="OrthoDB" id="9807137at2"/>
<keyword evidence="10" id="KW-0963">Cytoplasm</keyword>
<dbReference type="SUPFAM" id="SSF52317">
    <property type="entry name" value="Class I glutamine amidotransferase-like"/>
    <property type="match status" value="1"/>
</dbReference>
<comment type="caution">
    <text evidence="13">The sequence shown here is derived from an EMBL/GenBank/DDBJ whole genome shotgun (WGS) entry which is preliminary data.</text>
</comment>
<evidence type="ECO:0000256" key="7">
    <source>
        <dbReference type="ARBA" id="ARBA00023239"/>
    </source>
</evidence>
<keyword evidence="14" id="KW-1185">Reference proteome</keyword>
<keyword evidence="4 10" id="KW-0378">Hydrolase</keyword>
<dbReference type="Gene3D" id="3.40.50.880">
    <property type="match status" value="1"/>
</dbReference>
<dbReference type="Proteomes" id="UP000271227">
    <property type="component" value="Unassembled WGS sequence"/>
</dbReference>
<reference evidence="13 14" key="1">
    <citation type="submission" date="2018-10" db="EMBL/GenBank/DDBJ databases">
        <title>Genomic Encyclopedia of Archaeal and Bacterial Type Strains, Phase II (KMG-II): from individual species to whole genera.</title>
        <authorList>
            <person name="Goeker M."/>
        </authorList>
    </citation>
    <scope>NUCLEOTIDE SEQUENCE [LARGE SCALE GENOMIC DNA]</scope>
    <source>
        <strain evidence="13 14">DSM 25217</strain>
    </source>
</reference>